<dbReference type="Gene3D" id="3.30.530.20">
    <property type="match status" value="1"/>
</dbReference>
<name>A0A4R5BNG6_9PSEU</name>
<gene>
    <name evidence="3" type="ORF">E1202_21335</name>
</gene>
<dbReference type="AlphaFoldDB" id="A0A4R5BNG6"/>
<evidence type="ECO:0000313" key="3">
    <source>
        <dbReference type="EMBL" id="TDD85444.1"/>
    </source>
</evidence>
<feature type="region of interest" description="Disordered" evidence="1">
    <location>
        <begin position="144"/>
        <end position="172"/>
    </location>
</feature>
<accession>A0A4R5BNG6</accession>
<protein>
    <submittedName>
        <fullName evidence="3">SRPBCC family protein</fullName>
    </submittedName>
</protein>
<evidence type="ECO:0000259" key="2">
    <source>
        <dbReference type="Pfam" id="PF03364"/>
    </source>
</evidence>
<organism evidence="3 4">
    <name type="scientific">Saccharopolyspora karakumensis</name>
    <dbReference type="NCBI Taxonomy" id="2530386"/>
    <lineage>
        <taxon>Bacteria</taxon>
        <taxon>Bacillati</taxon>
        <taxon>Actinomycetota</taxon>
        <taxon>Actinomycetes</taxon>
        <taxon>Pseudonocardiales</taxon>
        <taxon>Pseudonocardiaceae</taxon>
        <taxon>Saccharopolyspora</taxon>
    </lineage>
</organism>
<dbReference type="CDD" id="cd07817">
    <property type="entry name" value="SRPBCC_8"/>
    <property type="match status" value="1"/>
</dbReference>
<evidence type="ECO:0000313" key="4">
    <source>
        <dbReference type="Proteomes" id="UP000294723"/>
    </source>
</evidence>
<keyword evidence="4" id="KW-1185">Reference proteome</keyword>
<dbReference type="SUPFAM" id="SSF55961">
    <property type="entry name" value="Bet v1-like"/>
    <property type="match status" value="1"/>
</dbReference>
<comment type="caution">
    <text evidence="3">The sequence shown here is derived from an EMBL/GenBank/DDBJ whole genome shotgun (WGS) entry which is preliminary data.</text>
</comment>
<dbReference type="Pfam" id="PF03364">
    <property type="entry name" value="Polyketide_cyc"/>
    <property type="match status" value="1"/>
</dbReference>
<dbReference type="InterPro" id="IPR023393">
    <property type="entry name" value="START-like_dom_sf"/>
</dbReference>
<reference evidence="3 4" key="1">
    <citation type="submission" date="2019-03" db="EMBL/GenBank/DDBJ databases">
        <title>Draft genome sequences of novel Actinobacteria.</title>
        <authorList>
            <person name="Sahin N."/>
            <person name="Ay H."/>
            <person name="Saygin H."/>
        </authorList>
    </citation>
    <scope>NUCLEOTIDE SEQUENCE [LARGE SCALE GENOMIC DNA]</scope>
    <source>
        <strain evidence="3 4">5K548</strain>
    </source>
</reference>
<sequence>MSAIEETIDIGVPVRTAYNQWTQFKSFPRFAAAVKKVDQLRPNVTCWVIGFGPLRRESEVEIVRQQPDRCVAWRSLERQPRHRGEVSFRPLGPERTEIVVRVHYEPRGLGESLAGALGVPHRMVRSGLEHFKEFIESLGEESGGWRGAISKGRVQPFEPEPPRSQVPKWPTG</sequence>
<dbReference type="RefSeq" id="WP_132684916.1">
    <property type="nucleotide sequence ID" value="NZ_SMLA01000036.1"/>
</dbReference>
<dbReference type="InterPro" id="IPR047137">
    <property type="entry name" value="ORF3"/>
</dbReference>
<dbReference type="PANTHER" id="PTHR33824:SF7">
    <property type="entry name" value="POLYKETIDE CYCLASE_DEHYDRASE AND LIPID TRANSPORT SUPERFAMILY PROTEIN"/>
    <property type="match status" value="1"/>
</dbReference>
<feature type="domain" description="Coenzyme Q-binding protein COQ10 START" evidence="2">
    <location>
        <begin position="10"/>
        <end position="118"/>
    </location>
</feature>
<dbReference type="EMBL" id="SMLA01000036">
    <property type="protein sequence ID" value="TDD85444.1"/>
    <property type="molecule type" value="Genomic_DNA"/>
</dbReference>
<dbReference type="Proteomes" id="UP000294723">
    <property type="component" value="Unassembled WGS sequence"/>
</dbReference>
<dbReference type="PANTHER" id="PTHR33824">
    <property type="entry name" value="POLYKETIDE CYCLASE/DEHYDRASE AND LIPID TRANSPORT SUPERFAMILY PROTEIN"/>
    <property type="match status" value="1"/>
</dbReference>
<evidence type="ECO:0000256" key="1">
    <source>
        <dbReference type="SAM" id="MobiDB-lite"/>
    </source>
</evidence>
<dbReference type="InterPro" id="IPR005031">
    <property type="entry name" value="COQ10_START"/>
</dbReference>
<proteinExistence type="predicted"/>